<dbReference type="EMBL" id="BLLF01004155">
    <property type="protein sequence ID" value="GFH29046.1"/>
    <property type="molecule type" value="Genomic_DNA"/>
</dbReference>
<organism evidence="9 10">
    <name type="scientific">Haematococcus lacustris</name>
    <name type="common">Green alga</name>
    <name type="synonym">Haematococcus pluvialis</name>
    <dbReference type="NCBI Taxonomy" id="44745"/>
    <lineage>
        <taxon>Eukaryota</taxon>
        <taxon>Viridiplantae</taxon>
        <taxon>Chlorophyta</taxon>
        <taxon>core chlorophytes</taxon>
        <taxon>Chlorophyceae</taxon>
        <taxon>CS clade</taxon>
        <taxon>Chlamydomonadales</taxon>
        <taxon>Haematococcaceae</taxon>
        <taxon>Haematococcus</taxon>
    </lineage>
</organism>
<gene>
    <name evidence="9" type="ORF">HaLaN_27638</name>
</gene>
<keyword evidence="5" id="KW-0999">Mitochondrion inner membrane</keyword>
<evidence type="ECO:0000313" key="10">
    <source>
        <dbReference type="Proteomes" id="UP000485058"/>
    </source>
</evidence>
<evidence type="ECO:0000256" key="3">
    <source>
        <dbReference type="ARBA" id="ARBA00022448"/>
    </source>
</evidence>
<comment type="caution">
    <text evidence="9">The sequence shown here is derived from an EMBL/GenBank/DDBJ whole genome shotgun (WGS) entry which is preliminary data.</text>
</comment>
<comment type="subcellular location">
    <subcellularLocation>
        <location evidence="1">Mitochondrion inner membrane</location>
        <topology evidence="1">Peripheral membrane protein</topology>
        <orientation evidence="1">Matrix side</orientation>
    </subcellularLocation>
</comment>
<evidence type="ECO:0000256" key="4">
    <source>
        <dbReference type="ARBA" id="ARBA00022660"/>
    </source>
</evidence>
<comment type="similarity">
    <text evidence="2">Belongs to the complex I LYR family.</text>
</comment>
<keyword evidence="4" id="KW-0679">Respiratory chain</keyword>
<proteinExistence type="inferred from homology"/>
<dbReference type="AlphaFoldDB" id="A0A6A0A8V7"/>
<evidence type="ECO:0000256" key="1">
    <source>
        <dbReference type="ARBA" id="ARBA00004443"/>
    </source>
</evidence>
<dbReference type="GO" id="GO:0006979">
    <property type="term" value="P:response to oxidative stress"/>
    <property type="evidence" value="ECO:0007669"/>
    <property type="project" value="TreeGrafter"/>
</dbReference>
<keyword evidence="8" id="KW-0472">Membrane</keyword>
<dbReference type="GO" id="GO:0005743">
    <property type="term" value="C:mitochondrial inner membrane"/>
    <property type="evidence" value="ECO:0007669"/>
    <property type="project" value="UniProtKB-SubCell"/>
</dbReference>
<keyword evidence="6" id="KW-0249">Electron transport</keyword>
<dbReference type="PANTHER" id="PTHR12964">
    <property type="entry name" value="NADH-UBIQUINONE OXIDOREDUCTASE B14 SUBUNIT"/>
    <property type="match status" value="1"/>
</dbReference>
<evidence type="ECO:0000313" key="9">
    <source>
        <dbReference type="EMBL" id="GFH29046.1"/>
    </source>
</evidence>
<evidence type="ECO:0000256" key="5">
    <source>
        <dbReference type="ARBA" id="ARBA00022792"/>
    </source>
</evidence>
<name>A0A6A0A8V7_HAELA</name>
<dbReference type="Proteomes" id="UP000485058">
    <property type="component" value="Unassembled WGS sequence"/>
</dbReference>
<dbReference type="PANTHER" id="PTHR12964:SF0">
    <property type="entry name" value="NADH DEHYDROGENASE [UBIQUINONE] 1 ALPHA SUBCOMPLEX SUBUNIT 6"/>
    <property type="match status" value="1"/>
</dbReference>
<keyword evidence="3" id="KW-0813">Transport</keyword>
<sequence>MASSLAQATAEAGGRVASPARHLFTEICRCLPFIARLHKLEEVASVSQLRTIVKARFQEFKDIKDPRAREELECYLMMHKQRHHAMTEYLEPYSQRNLHVQSKSKQSSFLDSFFNTPYPQIARKP</sequence>
<evidence type="ECO:0000256" key="6">
    <source>
        <dbReference type="ARBA" id="ARBA00022982"/>
    </source>
</evidence>
<keyword evidence="7" id="KW-0496">Mitochondrion</keyword>
<protein>
    <submittedName>
        <fullName evidence="9">Uncharacterized protein</fullName>
    </submittedName>
</protein>
<evidence type="ECO:0000256" key="7">
    <source>
        <dbReference type="ARBA" id="ARBA00023128"/>
    </source>
</evidence>
<evidence type="ECO:0000256" key="2">
    <source>
        <dbReference type="ARBA" id="ARBA00009508"/>
    </source>
</evidence>
<keyword evidence="10" id="KW-1185">Reference proteome</keyword>
<reference evidence="9 10" key="1">
    <citation type="submission" date="2020-02" db="EMBL/GenBank/DDBJ databases">
        <title>Draft genome sequence of Haematococcus lacustris strain NIES-144.</title>
        <authorList>
            <person name="Morimoto D."/>
            <person name="Nakagawa S."/>
            <person name="Yoshida T."/>
            <person name="Sawayama S."/>
        </authorList>
    </citation>
    <scope>NUCLEOTIDE SEQUENCE [LARGE SCALE GENOMIC DNA]</scope>
    <source>
        <strain evidence="9 10">NIES-144</strain>
    </source>
</reference>
<dbReference type="InterPro" id="IPR016488">
    <property type="entry name" value="NADH_Ub_cplx-1_asu_su-6"/>
</dbReference>
<accession>A0A6A0A8V7</accession>
<feature type="non-terminal residue" evidence="9">
    <location>
        <position position="1"/>
    </location>
</feature>
<evidence type="ECO:0000256" key="8">
    <source>
        <dbReference type="ARBA" id="ARBA00023136"/>
    </source>
</evidence>